<dbReference type="Proteomes" id="UP000005239">
    <property type="component" value="Unassembled WGS sequence"/>
</dbReference>
<sequence>MLECAMVCLLASSVGIKTSKNETACSYCIDARSSHENCFDNVIDCAYRDPHGIIFCTNFFETEVGEEFIQRQTRCISYYDLLISDDTIRGIVANGNCNYKDRQYCDCPATCPGRNITNGGWPFDVPTTTPKPPRFPKGDREKGEGISVTIKTPSQLVEEKQPRFGVSFIERAELYVKDMWGAIVSPASAENGEHGIGPSLSLIALIFGLLAA</sequence>
<proteinExistence type="predicted"/>
<reference evidence="2" key="1">
    <citation type="journal article" date="2008" name="Nat. Genet.">
        <title>The Pristionchus pacificus genome provides a unique perspective on nematode lifestyle and parasitism.</title>
        <authorList>
            <person name="Dieterich C."/>
            <person name="Clifton S.W."/>
            <person name="Schuster L.N."/>
            <person name="Chinwalla A."/>
            <person name="Delehaunty K."/>
            <person name="Dinkelacker I."/>
            <person name="Fulton L."/>
            <person name="Fulton R."/>
            <person name="Godfrey J."/>
            <person name="Minx P."/>
            <person name="Mitreva M."/>
            <person name="Roeseler W."/>
            <person name="Tian H."/>
            <person name="Witte H."/>
            <person name="Yang S.P."/>
            <person name="Wilson R.K."/>
            <person name="Sommer R.J."/>
        </authorList>
    </citation>
    <scope>NUCLEOTIDE SEQUENCE [LARGE SCALE GENOMIC DNA]</scope>
    <source>
        <strain evidence="2">PS312</strain>
    </source>
</reference>
<protein>
    <submittedName>
        <fullName evidence="1">Uncharacterized protein</fullName>
    </submittedName>
</protein>
<dbReference type="AlphaFoldDB" id="A0A2A6CGX6"/>
<dbReference type="EnsemblMetazoa" id="PPA27905.1">
    <property type="protein sequence ID" value="PPA27905.1"/>
    <property type="gene ID" value="WBGene00117459"/>
</dbReference>
<name>A0A2A6CGX6_PRIPA</name>
<evidence type="ECO:0000313" key="1">
    <source>
        <dbReference type="EnsemblMetazoa" id="PPA27905.1"/>
    </source>
</evidence>
<dbReference type="OrthoDB" id="5825932at2759"/>
<organism evidence="1 2">
    <name type="scientific">Pristionchus pacificus</name>
    <name type="common">Parasitic nematode worm</name>
    <dbReference type="NCBI Taxonomy" id="54126"/>
    <lineage>
        <taxon>Eukaryota</taxon>
        <taxon>Metazoa</taxon>
        <taxon>Ecdysozoa</taxon>
        <taxon>Nematoda</taxon>
        <taxon>Chromadorea</taxon>
        <taxon>Rhabditida</taxon>
        <taxon>Rhabditina</taxon>
        <taxon>Diplogasteromorpha</taxon>
        <taxon>Diplogasteroidea</taxon>
        <taxon>Neodiplogasteridae</taxon>
        <taxon>Pristionchus</taxon>
    </lineage>
</organism>
<accession>A0A2A6CGX6</accession>
<keyword evidence="2" id="KW-1185">Reference proteome</keyword>
<evidence type="ECO:0000313" key="2">
    <source>
        <dbReference type="Proteomes" id="UP000005239"/>
    </source>
</evidence>
<reference evidence="1" key="2">
    <citation type="submission" date="2022-06" db="UniProtKB">
        <authorList>
            <consortium name="EnsemblMetazoa"/>
        </authorList>
    </citation>
    <scope>IDENTIFICATION</scope>
    <source>
        <strain evidence="1">PS312</strain>
    </source>
</reference>
<accession>A0A8R1YK14</accession>
<gene>
    <name evidence="1" type="primary">WBGene00117459</name>
</gene>